<dbReference type="Proteomes" id="UP001363035">
    <property type="component" value="Unassembled WGS sequence"/>
</dbReference>
<accession>A0ABU8I983</accession>
<feature type="transmembrane region" description="Helical" evidence="5">
    <location>
        <begin position="370"/>
        <end position="391"/>
    </location>
</feature>
<feature type="transmembrane region" description="Helical" evidence="5">
    <location>
        <begin position="311"/>
        <end position="334"/>
    </location>
</feature>
<feature type="transmembrane region" description="Helical" evidence="5">
    <location>
        <begin position="403"/>
        <end position="424"/>
    </location>
</feature>
<feature type="transmembrane region" description="Helical" evidence="5">
    <location>
        <begin position="346"/>
        <end position="364"/>
    </location>
</feature>
<dbReference type="InterPro" id="IPR036259">
    <property type="entry name" value="MFS_trans_sf"/>
</dbReference>
<comment type="subcellular location">
    <subcellularLocation>
        <location evidence="1">Membrane</location>
        <topology evidence="1">Multi-pass membrane protein</topology>
    </subcellularLocation>
</comment>
<sequence>MNHQKAGKYRWTICALLFFATTINYLDRQVLSLTWKDFIAPEFHWTNNDYGLITALFSIFYAVGMLFAGRFVDWLDTKKGFIWAIAIWSVGAILHAFCGIATSGIIAGEWFVGFEGAKEVIAGIHDFSRVVNVSVVLFIFVRFVLAIGEAGNFPAAIKTTAEYFPKKDRAFATSIFNAGSTIGALAAPLSIPVIAKWYGWEMSFIIIGALGFVWMGFWVFMYDKPEVHPKVNEAELAYIQQDDIPPAENEQTVPVTQGKVSILNCLKHRQTWAFAVGKFMTDGVWWFYLFWMPAYLSSVYGIKSSEWSGQLALFVLYSITMLSLIGGWLPSLFINRGMNAYEGRMRAMLIFAFFPLLVLLAQPYGHLSFWVPTILIGIGAAAHQSWSANIFSTVGDMFPKKAIATVTGIGGLAGGLGSFFINIYSGKLFDYAETHWSKVNGVNLLEKYPEIANVDSRKAFFEKFDVANIDEFLKYLTKQGETVTNGIDKGYMLVFSYCAVAYLIAWFIMKLLVPKMKQVKL</sequence>
<dbReference type="InterPro" id="IPR050382">
    <property type="entry name" value="MFS_Na/Anion_cotransporter"/>
</dbReference>
<reference evidence="7 8" key="1">
    <citation type="submission" date="2024-01" db="EMBL/GenBank/DDBJ databases">
        <title>Sphingobacterium tenebrionis sp. nov., a novel endophyte isolated from tenebrio molitor intestines.</title>
        <authorList>
            <person name="Zhang C."/>
        </authorList>
    </citation>
    <scope>NUCLEOTIDE SEQUENCE [LARGE SCALE GENOMIC DNA]</scope>
    <source>
        <strain evidence="7 8">PU5-4</strain>
    </source>
</reference>
<evidence type="ECO:0000256" key="5">
    <source>
        <dbReference type="SAM" id="Phobius"/>
    </source>
</evidence>
<dbReference type="Gene3D" id="1.20.1250.20">
    <property type="entry name" value="MFS general substrate transporter like domains"/>
    <property type="match status" value="2"/>
</dbReference>
<dbReference type="PANTHER" id="PTHR11662">
    <property type="entry name" value="SOLUTE CARRIER FAMILY 17"/>
    <property type="match status" value="1"/>
</dbReference>
<proteinExistence type="predicted"/>
<feature type="transmembrane region" description="Helical" evidence="5">
    <location>
        <begin position="491"/>
        <end position="513"/>
    </location>
</feature>
<dbReference type="Pfam" id="PF07690">
    <property type="entry name" value="MFS_1"/>
    <property type="match status" value="1"/>
</dbReference>
<dbReference type="PANTHER" id="PTHR11662:SF285">
    <property type="entry name" value="HEXURONATE TRANSPORTER"/>
    <property type="match status" value="1"/>
</dbReference>
<dbReference type="EMBL" id="JAYLLN010000044">
    <property type="protein sequence ID" value="MEI5986128.1"/>
    <property type="molecule type" value="Genomic_DNA"/>
</dbReference>
<keyword evidence="4 5" id="KW-0472">Membrane</keyword>
<feature type="transmembrane region" description="Helical" evidence="5">
    <location>
        <begin position="52"/>
        <end position="69"/>
    </location>
</feature>
<feature type="transmembrane region" description="Helical" evidence="5">
    <location>
        <begin position="127"/>
        <end position="148"/>
    </location>
</feature>
<dbReference type="SUPFAM" id="SSF103473">
    <property type="entry name" value="MFS general substrate transporter"/>
    <property type="match status" value="1"/>
</dbReference>
<evidence type="ECO:0000313" key="8">
    <source>
        <dbReference type="Proteomes" id="UP001363035"/>
    </source>
</evidence>
<evidence type="ECO:0000256" key="2">
    <source>
        <dbReference type="ARBA" id="ARBA00022692"/>
    </source>
</evidence>
<feature type="transmembrane region" description="Helical" evidence="5">
    <location>
        <begin position="169"/>
        <end position="191"/>
    </location>
</feature>
<feature type="transmembrane region" description="Helical" evidence="5">
    <location>
        <begin position="81"/>
        <end position="107"/>
    </location>
</feature>
<dbReference type="RefSeq" id="WP_336557961.1">
    <property type="nucleotide sequence ID" value="NZ_JAYLLN010000044.1"/>
</dbReference>
<name>A0ABU8I983_9SPHI</name>
<feature type="domain" description="Major facilitator superfamily (MFS) profile" evidence="6">
    <location>
        <begin position="13"/>
        <end position="517"/>
    </location>
</feature>
<evidence type="ECO:0000259" key="6">
    <source>
        <dbReference type="PROSITE" id="PS50850"/>
    </source>
</evidence>
<dbReference type="InterPro" id="IPR011701">
    <property type="entry name" value="MFS"/>
</dbReference>
<evidence type="ECO:0000256" key="3">
    <source>
        <dbReference type="ARBA" id="ARBA00022989"/>
    </source>
</evidence>
<keyword evidence="8" id="KW-1185">Reference proteome</keyword>
<evidence type="ECO:0000313" key="7">
    <source>
        <dbReference type="EMBL" id="MEI5986128.1"/>
    </source>
</evidence>
<keyword evidence="2 5" id="KW-0812">Transmembrane</keyword>
<dbReference type="PROSITE" id="PS50850">
    <property type="entry name" value="MFS"/>
    <property type="match status" value="1"/>
</dbReference>
<evidence type="ECO:0000256" key="1">
    <source>
        <dbReference type="ARBA" id="ARBA00004141"/>
    </source>
</evidence>
<gene>
    <name evidence="7" type="ORF">VJ786_14590</name>
</gene>
<dbReference type="CDD" id="cd17319">
    <property type="entry name" value="MFS_ExuT_GudP_like"/>
    <property type="match status" value="1"/>
</dbReference>
<feature type="transmembrane region" description="Helical" evidence="5">
    <location>
        <begin position="197"/>
        <end position="220"/>
    </location>
</feature>
<protein>
    <submittedName>
        <fullName evidence="7">MFS transporter</fullName>
    </submittedName>
</protein>
<evidence type="ECO:0000256" key="4">
    <source>
        <dbReference type="ARBA" id="ARBA00023136"/>
    </source>
</evidence>
<comment type="caution">
    <text evidence="7">The sequence shown here is derived from an EMBL/GenBank/DDBJ whole genome shotgun (WGS) entry which is preliminary data.</text>
</comment>
<organism evidence="7 8">
    <name type="scientific">Sphingobacterium tenebrionis</name>
    <dbReference type="NCBI Taxonomy" id="3111775"/>
    <lineage>
        <taxon>Bacteria</taxon>
        <taxon>Pseudomonadati</taxon>
        <taxon>Bacteroidota</taxon>
        <taxon>Sphingobacteriia</taxon>
        <taxon>Sphingobacteriales</taxon>
        <taxon>Sphingobacteriaceae</taxon>
        <taxon>Sphingobacterium</taxon>
    </lineage>
</organism>
<keyword evidence="3 5" id="KW-1133">Transmembrane helix</keyword>
<dbReference type="InterPro" id="IPR020846">
    <property type="entry name" value="MFS_dom"/>
</dbReference>